<accession>A0A955KWT1</accession>
<comment type="similarity">
    <text evidence="1">Belongs to the GSP E family.</text>
</comment>
<dbReference type="PANTHER" id="PTHR30486:SF16">
    <property type="entry name" value="TWITCHING MOTILITY PROTEIN PILT"/>
    <property type="match status" value="1"/>
</dbReference>
<dbReference type="InterPro" id="IPR003593">
    <property type="entry name" value="AAA+_ATPase"/>
</dbReference>
<dbReference type="Gene3D" id="3.40.50.300">
    <property type="entry name" value="P-loop containing nucleotide triphosphate hydrolases"/>
    <property type="match status" value="1"/>
</dbReference>
<gene>
    <name evidence="3" type="ORF">KC685_03775</name>
</gene>
<dbReference type="AlphaFoldDB" id="A0A955KWT1"/>
<dbReference type="InterPro" id="IPR027417">
    <property type="entry name" value="P-loop_NTPase"/>
</dbReference>
<dbReference type="PANTHER" id="PTHR30486">
    <property type="entry name" value="TWITCHING MOTILITY PROTEIN PILT"/>
    <property type="match status" value="1"/>
</dbReference>
<dbReference type="GO" id="GO:0016887">
    <property type="term" value="F:ATP hydrolysis activity"/>
    <property type="evidence" value="ECO:0007669"/>
    <property type="project" value="InterPro"/>
</dbReference>
<organism evidence="3 4">
    <name type="scientific">Candidatus Dojkabacteria bacterium</name>
    <dbReference type="NCBI Taxonomy" id="2099670"/>
    <lineage>
        <taxon>Bacteria</taxon>
        <taxon>Candidatus Dojkabacteria</taxon>
    </lineage>
</organism>
<name>A0A955KWT1_9BACT</name>
<comment type="caution">
    <text evidence="3">The sequence shown here is derived from an EMBL/GenBank/DDBJ whole genome shotgun (WGS) entry which is preliminary data.</text>
</comment>
<reference evidence="3" key="2">
    <citation type="journal article" date="2021" name="Microbiome">
        <title>Successional dynamics and alternative stable states in a saline activated sludge microbial community over 9 years.</title>
        <authorList>
            <person name="Wang Y."/>
            <person name="Ye J."/>
            <person name="Ju F."/>
            <person name="Liu L."/>
            <person name="Boyd J.A."/>
            <person name="Deng Y."/>
            <person name="Parks D.H."/>
            <person name="Jiang X."/>
            <person name="Yin X."/>
            <person name="Woodcroft B.J."/>
            <person name="Tyson G.W."/>
            <person name="Hugenholtz P."/>
            <person name="Polz M.F."/>
            <person name="Zhang T."/>
        </authorList>
    </citation>
    <scope>NUCLEOTIDE SEQUENCE</scope>
    <source>
        <strain evidence="3">HKST-UBA17</strain>
    </source>
</reference>
<dbReference type="Pfam" id="PF00437">
    <property type="entry name" value="T2SSE"/>
    <property type="match status" value="1"/>
</dbReference>
<dbReference type="InterPro" id="IPR050921">
    <property type="entry name" value="T4SS_GSP_E_ATPase"/>
</dbReference>
<evidence type="ECO:0000256" key="1">
    <source>
        <dbReference type="ARBA" id="ARBA00006611"/>
    </source>
</evidence>
<dbReference type="PROSITE" id="PS00662">
    <property type="entry name" value="T2SP_E"/>
    <property type="match status" value="1"/>
</dbReference>
<sequence length="381" mass="42657">MADQVHGPTVAELAAKDNSPTPVLTSKGRYPYTIEQLLDIVMERDASDLHLSVGYPAMIRVDGQLINVIEEVVTPEQVLDLILPVLPEQKKELLEVNREVDLAYSHRGTARFRINAYYQQQTLAGAFRLIPNKIRSIDELKLPQVFHQITKLRQGLVLVTGPTGSGKSTTLAAILQEINESRPDHIITIEDPVEYVFPKGMSMVDQRELHEDTHSWEIALKSALRQDPDVMLVGEMRDFDTISSAITLAETGHLVFATLHTNSASQTIDRIIDVFPEHQQAQVRSQLSNTIEAVIAQRLIPISAGGRRAVSEIMLATPAIRNLIRESKNHQIDNVIRTSADMGMISLEHSLVKLVRENVITMERAQEYAVHPEEVVRLLKS</sequence>
<dbReference type="Gene3D" id="3.30.450.90">
    <property type="match status" value="1"/>
</dbReference>
<dbReference type="Proteomes" id="UP000741282">
    <property type="component" value="Unassembled WGS sequence"/>
</dbReference>
<dbReference type="InterPro" id="IPR006321">
    <property type="entry name" value="PilT/PilU"/>
</dbReference>
<proteinExistence type="inferred from homology"/>
<dbReference type="NCBIfam" id="TIGR01420">
    <property type="entry name" value="pilT_fam"/>
    <property type="match status" value="1"/>
</dbReference>
<dbReference type="SMART" id="SM00382">
    <property type="entry name" value="AAA"/>
    <property type="match status" value="1"/>
</dbReference>
<dbReference type="InterPro" id="IPR001482">
    <property type="entry name" value="T2SS/T4SS_dom"/>
</dbReference>
<feature type="domain" description="Bacterial type II secretion system protein E" evidence="2">
    <location>
        <begin position="224"/>
        <end position="238"/>
    </location>
</feature>
<dbReference type="CDD" id="cd01131">
    <property type="entry name" value="PilT"/>
    <property type="match status" value="1"/>
</dbReference>
<dbReference type="GO" id="GO:0005524">
    <property type="term" value="F:ATP binding"/>
    <property type="evidence" value="ECO:0007669"/>
    <property type="project" value="InterPro"/>
</dbReference>
<evidence type="ECO:0000313" key="4">
    <source>
        <dbReference type="Proteomes" id="UP000741282"/>
    </source>
</evidence>
<evidence type="ECO:0000313" key="3">
    <source>
        <dbReference type="EMBL" id="MCA9377012.1"/>
    </source>
</evidence>
<evidence type="ECO:0000259" key="2">
    <source>
        <dbReference type="PROSITE" id="PS00662"/>
    </source>
</evidence>
<protein>
    <submittedName>
        <fullName evidence="3">Type IV pilus twitching motility protein PilT</fullName>
    </submittedName>
</protein>
<reference evidence="3" key="1">
    <citation type="submission" date="2020-04" db="EMBL/GenBank/DDBJ databases">
        <authorList>
            <person name="Zhang T."/>
        </authorList>
    </citation>
    <scope>NUCLEOTIDE SEQUENCE</scope>
    <source>
        <strain evidence="3">HKST-UBA17</strain>
    </source>
</reference>
<dbReference type="EMBL" id="JAGQLN010000014">
    <property type="protein sequence ID" value="MCA9377012.1"/>
    <property type="molecule type" value="Genomic_DNA"/>
</dbReference>
<dbReference type="SUPFAM" id="SSF52540">
    <property type="entry name" value="P-loop containing nucleoside triphosphate hydrolases"/>
    <property type="match status" value="1"/>
</dbReference>